<dbReference type="CDD" id="cd04735">
    <property type="entry name" value="OYE_like_4_FMN"/>
    <property type="match status" value="1"/>
</dbReference>
<organism evidence="4 5">
    <name type="scientific">Pseudomonas piscis</name>
    <dbReference type="NCBI Taxonomy" id="2614538"/>
    <lineage>
        <taxon>Bacteria</taxon>
        <taxon>Pseudomonadati</taxon>
        <taxon>Pseudomonadota</taxon>
        <taxon>Gammaproteobacteria</taxon>
        <taxon>Pseudomonadales</taxon>
        <taxon>Pseudomonadaceae</taxon>
        <taxon>Pseudomonas</taxon>
    </lineage>
</organism>
<sequence length="379" mass="40887">MSRLHSKLFEPLALADGITLRNRVVMSPMTTWSATEDLQVSTAEEAYYRRRAKDIGLVITGCAQVTASGIGFPNGFSATDDCFIPGLRRLAMAAKSGGAPAILQLYHAGNKARPELVPNGDVVSASAVPTIASSFSLALTPRALQADEIEQIVEAFGDATRRAIEAGFDGIELHAAHGLLMQNFLSPTANIRQDKWGGSLENRMRFPLAIVTQVSHVIALHADRPFVLGVRLSPEESDGYRIDQTFAFVDRLLEQGVDYIHVSLASLLDDRPYDDPDGALTITRVVERVAGRVPVLAAGAIQTPEQAEQALETGISGVAIGRGIIIDPDWVDLAHSAREVETELDPAKISALEIPQNLWEKIQDAPGWVPLKDVQVASS</sequence>
<keyword evidence="1" id="KW-0285">Flavoprotein</keyword>
<accession>A0ABY9NPU1</accession>
<dbReference type="Proteomes" id="UP001237292">
    <property type="component" value="Chromosome"/>
</dbReference>
<proteinExistence type="predicted"/>
<keyword evidence="2" id="KW-0560">Oxidoreductase</keyword>
<dbReference type="InterPro" id="IPR051799">
    <property type="entry name" value="NADH_flavin_oxidoreductase"/>
</dbReference>
<dbReference type="SUPFAM" id="SSF51395">
    <property type="entry name" value="FMN-linked oxidoreductases"/>
    <property type="match status" value="1"/>
</dbReference>
<keyword evidence="5" id="KW-1185">Reference proteome</keyword>
<reference evidence="4 5" key="1">
    <citation type="journal article" date="2023" name="Access Microbiol">
        <title>The genome of a steinernematid-associated Pseudomonas piscis bacterium encodes the biosynthesis of insect toxins.</title>
        <authorList>
            <person name="Awori R.M."/>
            <person name="Hendre P."/>
            <person name="Amugune N.O."/>
        </authorList>
    </citation>
    <scope>NUCLEOTIDE SEQUENCE [LARGE SCALE GENOMIC DNA]</scope>
    <source>
        <strain evidence="4 5">75</strain>
    </source>
</reference>
<name>A0ABY9NPU1_9PSED</name>
<dbReference type="PANTHER" id="PTHR43656">
    <property type="entry name" value="BINDING OXIDOREDUCTASE, PUTATIVE (AFU_ORTHOLOGUE AFUA_2G08260)-RELATED"/>
    <property type="match status" value="1"/>
</dbReference>
<evidence type="ECO:0000256" key="2">
    <source>
        <dbReference type="ARBA" id="ARBA00023002"/>
    </source>
</evidence>
<evidence type="ECO:0000259" key="3">
    <source>
        <dbReference type="Pfam" id="PF00724"/>
    </source>
</evidence>
<feature type="domain" description="NADH:flavin oxidoreductase/NADH oxidase N-terminal" evidence="3">
    <location>
        <begin position="7"/>
        <end position="339"/>
    </location>
</feature>
<evidence type="ECO:0000256" key="1">
    <source>
        <dbReference type="ARBA" id="ARBA00022630"/>
    </source>
</evidence>
<dbReference type="RefSeq" id="WP_085598318.1">
    <property type="nucleotide sequence ID" value="NZ_CP133164.1"/>
</dbReference>
<gene>
    <name evidence="4" type="ORF">QL104_13700</name>
</gene>
<protein>
    <submittedName>
        <fullName evidence="4">NADH-dependent flavin oxidoreductase</fullName>
    </submittedName>
</protein>
<dbReference type="InterPro" id="IPR013785">
    <property type="entry name" value="Aldolase_TIM"/>
</dbReference>
<dbReference type="Gene3D" id="3.20.20.70">
    <property type="entry name" value="Aldolase class I"/>
    <property type="match status" value="1"/>
</dbReference>
<dbReference type="Pfam" id="PF00724">
    <property type="entry name" value="Oxidored_FMN"/>
    <property type="match status" value="1"/>
</dbReference>
<dbReference type="PANTHER" id="PTHR43656:SF2">
    <property type="entry name" value="BINDING OXIDOREDUCTASE, PUTATIVE (AFU_ORTHOLOGUE AFUA_2G08260)-RELATED"/>
    <property type="match status" value="1"/>
</dbReference>
<evidence type="ECO:0000313" key="5">
    <source>
        <dbReference type="Proteomes" id="UP001237292"/>
    </source>
</evidence>
<dbReference type="EMBL" id="CP133164">
    <property type="protein sequence ID" value="WMN20400.1"/>
    <property type="molecule type" value="Genomic_DNA"/>
</dbReference>
<evidence type="ECO:0000313" key="4">
    <source>
        <dbReference type="EMBL" id="WMN20400.1"/>
    </source>
</evidence>
<dbReference type="InterPro" id="IPR001155">
    <property type="entry name" value="OxRdtase_FMN_N"/>
</dbReference>